<organism evidence="4 5">
    <name type="scientific">Roseburia porci</name>
    <dbReference type="NCBI Taxonomy" id="2605790"/>
    <lineage>
        <taxon>Bacteria</taxon>
        <taxon>Bacillati</taxon>
        <taxon>Bacillota</taxon>
        <taxon>Clostridia</taxon>
        <taxon>Lachnospirales</taxon>
        <taxon>Lachnospiraceae</taxon>
        <taxon>Roseburia</taxon>
    </lineage>
</organism>
<gene>
    <name evidence="4" type="ORF">FYJ75_11795</name>
</gene>
<proteinExistence type="predicted"/>
<keyword evidence="5" id="KW-1185">Reference proteome</keyword>
<dbReference type="AlphaFoldDB" id="A0A6L5YTK2"/>
<feature type="coiled-coil region" evidence="1">
    <location>
        <begin position="7"/>
        <end position="120"/>
    </location>
</feature>
<dbReference type="RefSeq" id="WP_154430647.1">
    <property type="nucleotide sequence ID" value="NZ_VUNI01000023.1"/>
</dbReference>
<evidence type="ECO:0000313" key="4">
    <source>
        <dbReference type="EMBL" id="MST75685.1"/>
    </source>
</evidence>
<reference evidence="4 5" key="1">
    <citation type="submission" date="2019-08" db="EMBL/GenBank/DDBJ databases">
        <title>In-depth cultivation of the pig gut microbiome towards novel bacterial diversity and tailored functional studies.</title>
        <authorList>
            <person name="Wylensek D."/>
            <person name="Hitch T.C.A."/>
            <person name="Clavel T."/>
        </authorList>
    </citation>
    <scope>NUCLEOTIDE SEQUENCE [LARGE SCALE GENOMIC DNA]</scope>
    <source>
        <strain evidence="4 5">MUC/MUC-530-WT-4D</strain>
    </source>
</reference>
<sequence length="535" mass="60815">MTLKEAHELQRRELISLRAKVARLEKQSTGLFPVEEKEALERHIRHLEQVNRTENRRHEEARAHWKHMESLKFDLEPELLDVKEQLKAALSENKQLRQRAEKAEAEVAMLNGTNAKLNKRLNTSFENSSLPSSALPFRKKVPNSRKPSGKKPGAQKGHKAHTVTKLNATKEPVIIPAPESFISNPDLYPTGKKITKQLIDVSISVNVTNFITDEYRNRKTGARCHAHFPDGIINDVNYGSSIKALAFLLNNYYNVSIAKTKQCISDITKGIVNISTGTIYNLSTEFSASTEAERAKIFSLLTHSDVLYSDATVSNINGKRKAVIVCTDKKHVLYQHTEHKGHDGLSKTPVKNFEGTIIHDHDKTYYSYGSSHQECLAHVLRYLVGAIESEPNLKWHKQMHGLLQKMIHTAKHNKSGISNDKINSLTDKYDAVLATASEEYEKYPPTKDFMDGFNLYKRLRDYKDDHLYFLSHPEVDYTNNISERQLRKFKRKQKQAVVLRSDAGGQHICDALTIIETAKMQNCNVYDAIEAAFAK</sequence>
<evidence type="ECO:0000259" key="3">
    <source>
        <dbReference type="Pfam" id="PF03050"/>
    </source>
</evidence>
<dbReference type="PANTHER" id="PTHR33678:SF2">
    <property type="match status" value="1"/>
</dbReference>
<keyword evidence="1" id="KW-0175">Coiled coil</keyword>
<accession>A0A6L5YTK2</accession>
<evidence type="ECO:0000256" key="1">
    <source>
        <dbReference type="SAM" id="Coils"/>
    </source>
</evidence>
<name>A0A6L5YTK2_9FIRM</name>
<dbReference type="PANTHER" id="PTHR33678">
    <property type="entry name" value="BLL1576 PROTEIN"/>
    <property type="match status" value="1"/>
</dbReference>
<feature type="domain" description="Transposase IS66 central" evidence="3">
    <location>
        <begin position="240"/>
        <end position="506"/>
    </location>
</feature>
<dbReference type="InterPro" id="IPR052344">
    <property type="entry name" value="Transposase-related"/>
</dbReference>
<comment type="caution">
    <text evidence="4">The sequence shown here is derived from an EMBL/GenBank/DDBJ whole genome shotgun (WGS) entry which is preliminary data.</text>
</comment>
<dbReference type="InterPro" id="IPR004291">
    <property type="entry name" value="Transposase_IS66_central"/>
</dbReference>
<dbReference type="EMBL" id="VUNI01000023">
    <property type="protein sequence ID" value="MST75685.1"/>
    <property type="molecule type" value="Genomic_DNA"/>
</dbReference>
<dbReference type="Pfam" id="PF03050">
    <property type="entry name" value="DDE_Tnp_IS66"/>
    <property type="match status" value="1"/>
</dbReference>
<protein>
    <submittedName>
        <fullName evidence="4">Transposase</fullName>
    </submittedName>
</protein>
<evidence type="ECO:0000256" key="2">
    <source>
        <dbReference type="SAM" id="MobiDB-lite"/>
    </source>
</evidence>
<feature type="compositionally biased region" description="Basic residues" evidence="2">
    <location>
        <begin position="137"/>
        <end position="149"/>
    </location>
</feature>
<feature type="region of interest" description="Disordered" evidence="2">
    <location>
        <begin position="124"/>
        <end position="161"/>
    </location>
</feature>
<dbReference type="Proteomes" id="UP000474024">
    <property type="component" value="Unassembled WGS sequence"/>
</dbReference>
<evidence type="ECO:0000313" key="5">
    <source>
        <dbReference type="Proteomes" id="UP000474024"/>
    </source>
</evidence>